<dbReference type="EMBL" id="CP137578">
    <property type="protein sequence ID" value="WOX28665.1"/>
    <property type="molecule type" value="Genomic_DNA"/>
</dbReference>
<accession>A0ABZ0MA63</accession>
<sequence length="50" mass="5563">MLKLKFIKRNLKELNDKGHFNKSLTKKVVGGNTDGIVTTTHSVADPEPKL</sequence>
<reference evidence="1 2" key="1">
    <citation type="submission" date="2023-10" db="EMBL/GenBank/DDBJ databases">
        <title>To unveil natural product biosynthetic capacity in Pseudoalteromonas.</title>
        <authorList>
            <person name="Wang J."/>
        </authorList>
    </citation>
    <scope>NUCLEOTIDE SEQUENCE [LARGE SCALE GENOMIC DNA]</scope>
    <source>
        <strain evidence="1 2">DSM 15914</strain>
    </source>
</reference>
<keyword evidence="2" id="KW-1185">Reference proteome</keyword>
<protein>
    <submittedName>
        <fullName evidence="1">Uncharacterized protein</fullName>
    </submittedName>
</protein>
<name>A0ABZ0MA63_9GAMM</name>
<dbReference type="RefSeq" id="WP_017218567.1">
    <property type="nucleotide sequence ID" value="NZ_CBCSDF010000013.1"/>
</dbReference>
<organism evidence="1 2">
    <name type="scientific">Pseudoalteromonas maricaloris</name>
    <dbReference type="NCBI Taxonomy" id="184924"/>
    <lineage>
        <taxon>Bacteria</taxon>
        <taxon>Pseudomonadati</taxon>
        <taxon>Pseudomonadota</taxon>
        <taxon>Gammaproteobacteria</taxon>
        <taxon>Alteromonadales</taxon>
        <taxon>Pseudoalteromonadaceae</taxon>
        <taxon>Pseudoalteromonas</taxon>
    </lineage>
</organism>
<gene>
    <name evidence="1" type="ORF">R5H13_18925</name>
</gene>
<evidence type="ECO:0000313" key="1">
    <source>
        <dbReference type="EMBL" id="WOX28665.1"/>
    </source>
</evidence>
<evidence type="ECO:0000313" key="2">
    <source>
        <dbReference type="Proteomes" id="UP001304419"/>
    </source>
</evidence>
<proteinExistence type="predicted"/>
<dbReference type="Proteomes" id="UP001304419">
    <property type="component" value="Chromosome 1"/>
</dbReference>